<evidence type="ECO:0000256" key="1">
    <source>
        <dbReference type="SAM" id="MobiDB-lite"/>
    </source>
</evidence>
<evidence type="ECO:0000313" key="4">
    <source>
        <dbReference type="Proteomes" id="UP000406256"/>
    </source>
</evidence>
<dbReference type="InterPro" id="IPR056746">
    <property type="entry name" value="SPAN_dom"/>
</dbReference>
<feature type="region of interest" description="Disordered" evidence="1">
    <location>
        <begin position="1"/>
        <end position="88"/>
    </location>
</feature>
<proteinExistence type="predicted"/>
<dbReference type="EMBL" id="CABPSB010000002">
    <property type="protein sequence ID" value="VVD77323.1"/>
    <property type="molecule type" value="Genomic_DNA"/>
</dbReference>
<feature type="region of interest" description="Disordered" evidence="1">
    <location>
        <begin position="171"/>
        <end position="190"/>
    </location>
</feature>
<dbReference type="RefSeq" id="WP_150667686.1">
    <property type="nucleotide sequence ID" value="NZ_CABPSB010000002.1"/>
</dbReference>
<name>A0A5E4SR00_9BURK</name>
<dbReference type="OrthoDB" id="8941818at2"/>
<feature type="region of interest" description="Disordered" evidence="1">
    <location>
        <begin position="198"/>
        <end position="267"/>
    </location>
</feature>
<dbReference type="AlphaFoldDB" id="A0A5E4SR00"/>
<dbReference type="Pfam" id="PF02510">
    <property type="entry name" value="SPAN"/>
    <property type="match status" value="1"/>
</dbReference>
<feature type="region of interest" description="Disordered" evidence="1">
    <location>
        <begin position="116"/>
        <end position="161"/>
    </location>
</feature>
<feature type="domain" description="Surface presentation of antigen" evidence="2">
    <location>
        <begin position="267"/>
        <end position="314"/>
    </location>
</feature>
<feature type="compositionally biased region" description="Basic and acidic residues" evidence="1">
    <location>
        <begin position="23"/>
        <end position="49"/>
    </location>
</feature>
<gene>
    <name evidence="3" type="ORF">PAN31108_00925</name>
</gene>
<feature type="compositionally biased region" description="Polar residues" evidence="1">
    <location>
        <begin position="67"/>
        <end position="79"/>
    </location>
</feature>
<sequence>MESMSGAERGVASTNPVDPGAQSRDDMSIKERLDEELRRRRPDRLERDVVPVGLPVWLMPAPPPQETPMSLSLAQTPGTSGDGAAWTSLVPDVDNANAADSAAGLRRADAEIAARQAAAEATARRAPKTSIHDTARSPAAQGAGDGGNGHPLTPGDGVDASRADEPLALQRDTGLTDRPGGQASSPADALTVREAAPAMGGDARRHARNGHGDGGASGMPAIVQGAPPNRPAQRAPAPSSHGDAARASGRNASSHAAQADVRPPGSGDSMRYAFGSWGKGHFVNVQVMQVEGRRHFLLGASDAIVQRRLASALPASGDIATPRGMSDAGVRVVEAVPGSGENPDEE</sequence>
<reference evidence="3 4" key="1">
    <citation type="submission" date="2019-08" db="EMBL/GenBank/DDBJ databases">
        <authorList>
            <person name="Peeters C."/>
        </authorList>
    </citation>
    <scope>NUCLEOTIDE SEQUENCE [LARGE SCALE GENOMIC DNA]</scope>
    <source>
        <strain evidence="3 4">LMG 31108</strain>
    </source>
</reference>
<evidence type="ECO:0000313" key="3">
    <source>
        <dbReference type="EMBL" id="VVD77323.1"/>
    </source>
</evidence>
<dbReference type="Proteomes" id="UP000406256">
    <property type="component" value="Unassembled WGS sequence"/>
</dbReference>
<accession>A0A5E4SR00</accession>
<organism evidence="3 4">
    <name type="scientific">Pandoraea anhela</name>
    <dbReference type="NCBI Taxonomy" id="2508295"/>
    <lineage>
        <taxon>Bacteria</taxon>
        <taxon>Pseudomonadati</taxon>
        <taxon>Pseudomonadota</taxon>
        <taxon>Betaproteobacteria</taxon>
        <taxon>Burkholderiales</taxon>
        <taxon>Burkholderiaceae</taxon>
        <taxon>Pandoraea</taxon>
    </lineage>
</organism>
<keyword evidence="4" id="KW-1185">Reference proteome</keyword>
<protein>
    <recommendedName>
        <fullName evidence="2">Surface presentation of antigen domain-containing protein</fullName>
    </recommendedName>
</protein>
<evidence type="ECO:0000259" key="2">
    <source>
        <dbReference type="Pfam" id="PF02510"/>
    </source>
</evidence>